<keyword evidence="7" id="KW-0030">Aminoacyl-tRNA synthetase</keyword>
<proteinExistence type="predicted"/>
<organism evidence="9 10">
    <name type="scientific">Candidatus Portnoybacteria bacterium RBG_19FT_COMBO_36_7</name>
    <dbReference type="NCBI Taxonomy" id="1801992"/>
    <lineage>
        <taxon>Bacteria</taxon>
        <taxon>Candidatus Portnoyibacteriota</taxon>
    </lineage>
</organism>
<dbReference type="EMBL" id="MHMW01000028">
    <property type="protein sequence ID" value="OGZ33542.1"/>
    <property type="molecule type" value="Genomic_DNA"/>
</dbReference>
<dbReference type="InterPro" id="IPR045864">
    <property type="entry name" value="aa-tRNA-synth_II/BPL/LPL"/>
</dbReference>
<feature type="domain" description="Aminoacyl-transfer RNA synthetases class-II family profile" evidence="8">
    <location>
        <begin position="1"/>
        <end position="214"/>
    </location>
</feature>
<evidence type="ECO:0000313" key="9">
    <source>
        <dbReference type="EMBL" id="OGZ33542.1"/>
    </source>
</evidence>
<accession>A0A1G2F6Y5</accession>
<dbReference type="AlphaFoldDB" id="A0A1G2F6Y5"/>
<keyword evidence="2" id="KW-0963">Cytoplasm</keyword>
<dbReference type="Gene3D" id="3.30.930.10">
    <property type="entry name" value="Bira Bifunctional Protein, Domain 2"/>
    <property type="match status" value="1"/>
</dbReference>
<evidence type="ECO:0000313" key="10">
    <source>
        <dbReference type="Proteomes" id="UP000179099"/>
    </source>
</evidence>
<dbReference type="GO" id="GO:0005524">
    <property type="term" value="F:ATP binding"/>
    <property type="evidence" value="ECO:0007669"/>
    <property type="project" value="UniProtKB-KW"/>
</dbReference>
<dbReference type="Proteomes" id="UP000179099">
    <property type="component" value="Unassembled WGS sequence"/>
</dbReference>
<evidence type="ECO:0000256" key="7">
    <source>
        <dbReference type="ARBA" id="ARBA00023146"/>
    </source>
</evidence>
<evidence type="ECO:0000259" key="8">
    <source>
        <dbReference type="PROSITE" id="PS50862"/>
    </source>
</evidence>
<dbReference type="InterPro" id="IPR006195">
    <property type="entry name" value="aa-tRNA-synth_II"/>
</dbReference>
<evidence type="ECO:0000256" key="2">
    <source>
        <dbReference type="ARBA" id="ARBA00022490"/>
    </source>
</evidence>
<dbReference type="PANTHER" id="PTHR22594:SF16">
    <property type="entry name" value="ASPARAGINE--TRNA LIGASE, CYTOPLASMIC"/>
    <property type="match status" value="1"/>
</dbReference>
<evidence type="ECO:0000256" key="4">
    <source>
        <dbReference type="ARBA" id="ARBA00022741"/>
    </source>
</evidence>
<dbReference type="GO" id="GO:0006421">
    <property type="term" value="P:asparaginyl-tRNA aminoacylation"/>
    <property type="evidence" value="ECO:0007669"/>
    <property type="project" value="TreeGrafter"/>
</dbReference>
<protein>
    <recommendedName>
        <fullName evidence="8">Aminoacyl-transfer RNA synthetases class-II family profile domain-containing protein</fullName>
    </recommendedName>
</protein>
<dbReference type="PANTHER" id="PTHR22594">
    <property type="entry name" value="ASPARTYL/LYSYL-TRNA SYNTHETASE"/>
    <property type="match status" value="1"/>
</dbReference>
<comment type="caution">
    <text evidence="9">The sequence shown here is derived from an EMBL/GenBank/DDBJ whole genome shotgun (WGS) entry which is preliminary data.</text>
</comment>
<evidence type="ECO:0000256" key="5">
    <source>
        <dbReference type="ARBA" id="ARBA00022840"/>
    </source>
</evidence>
<comment type="subcellular location">
    <subcellularLocation>
        <location evidence="1">Cytoplasm</location>
    </subcellularLocation>
</comment>
<dbReference type="PROSITE" id="PS50862">
    <property type="entry name" value="AA_TRNA_LIGASE_II"/>
    <property type="match status" value="1"/>
</dbReference>
<dbReference type="SUPFAM" id="SSF55681">
    <property type="entry name" value="Class II aaRS and biotin synthetases"/>
    <property type="match status" value="1"/>
</dbReference>
<keyword evidence="6" id="KW-0648">Protein biosynthesis</keyword>
<keyword evidence="5" id="KW-0067">ATP-binding</keyword>
<dbReference type="GO" id="GO:0005737">
    <property type="term" value="C:cytoplasm"/>
    <property type="evidence" value="ECO:0007669"/>
    <property type="project" value="UniProtKB-SubCell"/>
</dbReference>
<dbReference type="Pfam" id="PF00152">
    <property type="entry name" value="tRNA-synt_2"/>
    <property type="match status" value="1"/>
</dbReference>
<dbReference type="InterPro" id="IPR004364">
    <property type="entry name" value="Aa-tRNA-synt_II"/>
</dbReference>
<evidence type="ECO:0000256" key="1">
    <source>
        <dbReference type="ARBA" id="ARBA00004496"/>
    </source>
</evidence>
<evidence type="ECO:0000256" key="3">
    <source>
        <dbReference type="ARBA" id="ARBA00022598"/>
    </source>
</evidence>
<reference evidence="9 10" key="1">
    <citation type="journal article" date="2016" name="Nat. Commun.">
        <title>Thousands of microbial genomes shed light on interconnected biogeochemical processes in an aquifer system.</title>
        <authorList>
            <person name="Anantharaman K."/>
            <person name="Brown C.T."/>
            <person name="Hug L.A."/>
            <person name="Sharon I."/>
            <person name="Castelle C.J."/>
            <person name="Probst A.J."/>
            <person name="Thomas B.C."/>
            <person name="Singh A."/>
            <person name="Wilkins M.J."/>
            <person name="Karaoz U."/>
            <person name="Brodie E.L."/>
            <person name="Williams K.H."/>
            <person name="Hubbard S.S."/>
            <person name="Banfield J.F."/>
        </authorList>
    </citation>
    <scope>NUCLEOTIDE SEQUENCE [LARGE SCALE GENOMIC DNA]</scope>
</reference>
<dbReference type="GO" id="GO:0004816">
    <property type="term" value="F:asparagine-tRNA ligase activity"/>
    <property type="evidence" value="ECO:0007669"/>
    <property type="project" value="TreeGrafter"/>
</dbReference>
<evidence type="ECO:0000256" key="6">
    <source>
        <dbReference type="ARBA" id="ARBA00022917"/>
    </source>
</evidence>
<keyword evidence="3" id="KW-0436">Ligase</keyword>
<keyword evidence="4" id="KW-0547">Nucleotide-binding</keyword>
<gene>
    <name evidence="9" type="ORF">A2Y98_01245</name>
</gene>
<name>A0A1G2F6Y5_9BACT</name>
<sequence length="223" mass="25708">MIGKFDELVPIIEDYIKHLSAAILLMRNIVDKISGDPTKTKAMMIKIIKTDRFPEISFDEATNILIKNKGENYVNITRHGKDISCQGEIEIMKALKVDTPLWIRYFDRDRVPFYQKPDPKSPNKTINADLLFPPIVKNSFGGEIVGSGQRQDSPREIHESLKRQNNISPKPYEWYINLRKLPGYKTTSGFGLGIERFIAWALAKQNIRDVILYPRIKNVETYP</sequence>
<dbReference type="STRING" id="1801992.A2Y98_01245"/>